<name>A0A9W8KVZ5_9FUNG</name>
<dbReference type="OrthoDB" id="416777at2759"/>
<sequence>MNIISEVSGDPGAELPTAWINACTGNSVPLPHPSENYFGSVRETTAKFINSSTGQSLVSVDADNAKRYVQNILNPEKFAKYVKKIDGWTRSLPLVFDNVAQEINLIAIIDLLQVGSGFRRELHKEIGRGASDTINFGCMSLHISQTPIDARGLQALTLGDISQHFGVPLFGEERPMVKGNSAVMVSEAGSLRPFAEIILGILQDTGRRLEQGGYSSFADYIIKVCSEKATAAHLVAALANGFPSLHDAARIDGSPVYLFKKAQLIAYDICKRLGNTDTKFAFPDIADMTVFADNVVPAMLQHHGLIIPCKTISDKIKNGKELSFSETTAMRAASVVAAQLVVDYANDPGTGYSLGDTLVNQATLDGFWWLEGKDPELRAVPRFICKSTVYF</sequence>
<protein>
    <recommendedName>
        <fullName evidence="1">Queuosine 5'-phosphate N-glycosylase/hydrolase</fullName>
        <ecNumber evidence="1">3.2.2.-</ecNumber>
    </recommendedName>
    <alternativeName>
        <fullName evidence="1">Queuosine-nucleotide N-glycosylase/hydrolase</fullName>
    </alternativeName>
</protein>
<accession>A0A9W8KVZ5</accession>
<dbReference type="PANTHER" id="PTHR21314:SF1">
    <property type="entry name" value="QUEUOSINE SALVAGE PROTEIN"/>
    <property type="match status" value="1"/>
</dbReference>
<dbReference type="EC" id="3.2.2.-" evidence="1"/>
<reference evidence="2" key="1">
    <citation type="submission" date="2022-07" db="EMBL/GenBank/DDBJ databases">
        <title>Phylogenomic reconstructions and comparative analyses of Kickxellomycotina fungi.</title>
        <authorList>
            <person name="Reynolds N.K."/>
            <person name="Stajich J.E."/>
            <person name="Barry K."/>
            <person name="Grigoriev I.V."/>
            <person name="Crous P."/>
            <person name="Smith M.E."/>
        </authorList>
    </citation>
    <scope>NUCLEOTIDE SEQUENCE</scope>
    <source>
        <strain evidence="2">NRRL 3115</strain>
    </source>
</reference>
<dbReference type="GO" id="GO:0016787">
    <property type="term" value="F:hydrolase activity"/>
    <property type="evidence" value="ECO:0007669"/>
    <property type="project" value="UniProtKB-KW"/>
</dbReference>
<evidence type="ECO:0000256" key="1">
    <source>
        <dbReference type="RuleBase" id="RU365002"/>
    </source>
</evidence>
<proteinExistence type="inferred from homology"/>
<comment type="catalytic activity">
    <reaction evidence="1">
        <text>queuosine 5'-phosphate + H2O = queuine + D-ribose 5-phosphate</text>
        <dbReference type="Rhea" id="RHEA:75387"/>
        <dbReference type="ChEBI" id="CHEBI:15377"/>
        <dbReference type="ChEBI" id="CHEBI:17433"/>
        <dbReference type="ChEBI" id="CHEBI:78346"/>
        <dbReference type="ChEBI" id="CHEBI:194371"/>
    </reaction>
    <physiologicalReaction direction="left-to-right" evidence="1">
        <dbReference type="Rhea" id="RHEA:75388"/>
    </physiologicalReaction>
</comment>
<comment type="similarity">
    <text evidence="1">Belongs to the QNG1 protein family.</text>
</comment>
<dbReference type="Pfam" id="PF10343">
    <property type="entry name" value="Q_salvage"/>
    <property type="match status" value="1"/>
</dbReference>
<dbReference type="AlphaFoldDB" id="A0A9W8KVZ5"/>
<dbReference type="InterPro" id="IPR019438">
    <property type="entry name" value="Q_salvage"/>
</dbReference>
<dbReference type="GO" id="GO:0006400">
    <property type="term" value="P:tRNA modification"/>
    <property type="evidence" value="ECO:0007669"/>
    <property type="project" value="TreeGrafter"/>
</dbReference>
<dbReference type="EMBL" id="JANBTW010000109">
    <property type="protein sequence ID" value="KAJ2671120.1"/>
    <property type="molecule type" value="Genomic_DNA"/>
</dbReference>
<comment type="caution">
    <text evidence="2">The sequence shown here is derived from an EMBL/GenBank/DDBJ whole genome shotgun (WGS) entry which is preliminary data.</text>
</comment>
<evidence type="ECO:0000313" key="2">
    <source>
        <dbReference type="EMBL" id="KAJ2671120.1"/>
    </source>
</evidence>
<gene>
    <name evidence="2" type="ORF">GGI25_005606</name>
</gene>
<organism evidence="2 3">
    <name type="scientific">Coemansia spiralis</name>
    <dbReference type="NCBI Taxonomy" id="417178"/>
    <lineage>
        <taxon>Eukaryota</taxon>
        <taxon>Fungi</taxon>
        <taxon>Fungi incertae sedis</taxon>
        <taxon>Zoopagomycota</taxon>
        <taxon>Kickxellomycotina</taxon>
        <taxon>Kickxellomycetes</taxon>
        <taxon>Kickxellales</taxon>
        <taxon>Kickxellaceae</taxon>
        <taxon>Coemansia</taxon>
    </lineage>
</organism>
<dbReference type="PANTHER" id="PTHR21314">
    <property type="entry name" value="QUEUOSINE 5'-PHOSPHATE N-GLYCOSYLASE_HYDROLASE-RELATED"/>
    <property type="match status" value="1"/>
</dbReference>
<comment type="function">
    <text evidence="1">Catalyzes the hydrolysis of queuosine 5'-phosphate, releasing the nucleobase queuine (q). Is required for salvage of queuine from exogenous queuosine (Q) that is imported and then converted to queuosine 5'-phosphate intracellularly.</text>
</comment>
<evidence type="ECO:0000313" key="3">
    <source>
        <dbReference type="Proteomes" id="UP001151518"/>
    </source>
</evidence>
<dbReference type="Proteomes" id="UP001151518">
    <property type="component" value="Unassembled WGS sequence"/>
</dbReference>
<keyword evidence="1" id="KW-0378">Hydrolase</keyword>